<evidence type="ECO:0000256" key="6">
    <source>
        <dbReference type="ARBA" id="ARBA00022692"/>
    </source>
</evidence>
<comment type="similarity">
    <text evidence="2">Belongs to the TonB family.</text>
</comment>
<accession>A0A9X3J653</accession>
<feature type="chain" id="PRO_5040817662" evidence="10">
    <location>
        <begin position="24"/>
        <end position="259"/>
    </location>
</feature>
<dbReference type="GO" id="GO:0031992">
    <property type="term" value="F:energy transducer activity"/>
    <property type="evidence" value="ECO:0007669"/>
    <property type="project" value="TreeGrafter"/>
</dbReference>
<dbReference type="PANTHER" id="PTHR33446:SF2">
    <property type="entry name" value="PROTEIN TONB"/>
    <property type="match status" value="1"/>
</dbReference>
<dbReference type="InterPro" id="IPR051045">
    <property type="entry name" value="TonB-dependent_transducer"/>
</dbReference>
<evidence type="ECO:0000313" key="12">
    <source>
        <dbReference type="EMBL" id="MCY1722264.1"/>
    </source>
</evidence>
<dbReference type="Gene3D" id="3.30.1150.10">
    <property type="match status" value="2"/>
</dbReference>
<comment type="subcellular location">
    <subcellularLocation>
        <location evidence="1">Cell inner membrane</location>
        <topology evidence="1">Single-pass membrane protein</topology>
        <orientation evidence="1">Periplasmic side</orientation>
    </subcellularLocation>
</comment>
<keyword evidence="7" id="KW-0653">Protein transport</keyword>
<dbReference type="GO" id="GO:0098797">
    <property type="term" value="C:plasma membrane protein complex"/>
    <property type="evidence" value="ECO:0007669"/>
    <property type="project" value="TreeGrafter"/>
</dbReference>
<dbReference type="GO" id="GO:0055085">
    <property type="term" value="P:transmembrane transport"/>
    <property type="evidence" value="ECO:0007669"/>
    <property type="project" value="InterPro"/>
</dbReference>
<evidence type="ECO:0000256" key="4">
    <source>
        <dbReference type="ARBA" id="ARBA00022475"/>
    </source>
</evidence>
<keyword evidence="13" id="KW-1185">Reference proteome</keyword>
<reference evidence="12" key="1">
    <citation type="submission" date="2022-11" db="EMBL/GenBank/DDBJ databases">
        <title>Marilongibacter aestuarii gen. nov., sp. nov., isolated from tidal flat sediment.</title>
        <authorList>
            <person name="Jiayan W."/>
        </authorList>
    </citation>
    <scope>NUCLEOTIDE SEQUENCE</scope>
    <source>
        <strain evidence="12">Z1-6</strain>
    </source>
</reference>
<keyword evidence="10" id="KW-0732">Signal</keyword>
<dbReference type="PROSITE" id="PS52015">
    <property type="entry name" value="TONB_CTD"/>
    <property type="match status" value="2"/>
</dbReference>
<dbReference type="FunFam" id="3.30.1150.10:FF:000002">
    <property type="entry name" value="Energy transducer TonB"/>
    <property type="match status" value="1"/>
</dbReference>
<proteinExistence type="inferred from homology"/>
<dbReference type="EMBL" id="JAPOHD010000031">
    <property type="protein sequence ID" value="MCY1722264.1"/>
    <property type="molecule type" value="Genomic_DNA"/>
</dbReference>
<dbReference type="RefSeq" id="WP_343334589.1">
    <property type="nucleotide sequence ID" value="NZ_JAPOHD010000031.1"/>
</dbReference>
<dbReference type="AlphaFoldDB" id="A0A9X3J653"/>
<sequence>MKALKLFVSLLFTITFFAVNVNAQEKLKNKDDIYFIVEEMPEYPGGENVLRDDIANEVKYPKEAVTKCIQGKVYVTFIVNEEGKVSDATIARGVDPLLDKEALRVVSILKTWTPGKEKGKAVKVSYTVPINFALGYGKATETSNEVTAKKDGDVFFIVEEMPEFPGGDEALRKFIVEKVKYPEEAQKNGIQGKVYVTFVVAEDGSVIRSKIARGVDPSLDKEALRVINSLPIWKPGKQRGQTVKVAYTVPINFALNDDK</sequence>
<comment type="caution">
    <text evidence="12">The sequence shown here is derived from an EMBL/GenBank/DDBJ whole genome shotgun (WGS) entry which is preliminary data.</text>
</comment>
<evidence type="ECO:0000313" key="13">
    <source>
        <dbReference type="Proteomes" id="UP001145087"/>
    </source>
</evidence>
<evidence type="ECO:0000256" key="10">
    <source>
        <dbReference type="SAM" id="SignalP"/>
    </source>
</evidence>
<keyword evidence="3" id="KW-0813">Transport</keyword>
<organism evidence="12 13">
    <name type="scientific">Draconibacterium aestuarii</name>
    <dbReference type="NCBI Taxonomy" id="2998507"/>
    <lineage>
        <taxon>Bacteria</taxon>
        <taxon>Pseudomonadati</taxon>
        <taxon>Bacteroidota</taxon>
        <taxon>Bacteroidia</taxon>
        <taxon>Marinilabiliales</taxon>
        <taxon>Prolixibacteraceae</taxon>
        <taxon>Draconibacterium</taxon>
    </lineage>
</organism>
<feature type="domain" description="TonB C-terminal" evidence="11">
    <location>
        <begin position="166"/>
        <end position="259"/>
    </location>
</feature>
<dbReference type="PANTHER" id="PTHR33446">
    <property type="entry name" value="PROTEIN TONB-RELATED"/>
    <property type="match status" value="1"/>
</dbReference>
<evidence type="ECO:0000256" key="7">
    <source>
        <dbReference type="ARBA" id="ARBA00022927"/>
    </source>
</evidence>
<feature type="signal peptide" evidence="10">
    <location>
        <begin position="1"/>
        <end position="23"/>
    </location>
</feature>
<keyword evidence="8" id="KW-1133">Transmembrane helix</keyword>
<keyword evidence="6" id="KW-0812">Transmembrane</keyword>
<evidence type="ECO:0000256" key="3">
    <source>
        <dbReference type="ARBA" id="ARBA00022448"/>
    </source>
</evidence>
<feature type="domain" description="TonB C-terminal" evidence="11">
    <location>
        <begin position="45"/>
        <end position="141"/>
    </location>
</feature>
<dbReference type="InterPro" id="IPR037682">
    <property type="entry name" value="TonB_C"/>
</dbReference>
<dbReference type="SUPFAM" id="SSF74653">
    <property type="entry name" value="TolA/TonB C-terminal domain"/>
    <property type="match status" value="2"/>
</dbReference>
<evidence type="ECO:0000256" key="2">
    <source>
        <dbReference type="ARBA" id="ARBA00006555"/>
    </source>
</evidence>
<keyword evidence="9" id="KW-0472">Membrane</keyword>
<keyword evidence="5" id="KW-0997">Cell inner membrane</keyword>
<dbReference type="Pfam" id="PF03544">
    <property type="entry name" value="TonB_C"/>
    <property type="match status" value="2"/>
</dbReference>
<keyword evidence="4" id="KW-1003">Cell membrane</keyword>
<dbReference type="InterPro" id="IPR006260">
    <property type="entry name" value="TonB/TolA_C"/>
</dbReference>
<dbReference type="NCBIfam" id="TIGR01352">
    <property type="entry name" value="tonB_Cterm"/>
    <property type="match status" value="2"/>
</dbReference>
<protein>
    <submittedName>
        <fullName evidence="12">TonB family protein</fullName>
    </submittedName>
</protein>
<gene>
    <name evidence="12" type="ORF">OU798_18060</name>
</gene>
<name>A0A9X3J653_9BACT</name>
<dbReference type="Proteomes" id="UP001145087">
    <property type="component" value="Unassembled WGS sequence"/>
</dbReference>
<evidence type="ECO:0000256" key="1">
    <source>
        <dbReference type="ARBA" id="ARBA00004383"/>
    </source>
</evidence>
<evidence type="ECO:0000256" key="8">
    <source>
        <dbReference type="ARBA" id="ARBA00022989"/>
    </source>
</evidence>
<evidence type="ECO:0000259" key="11">
    <source>
        <dbReference type="PROSITE" id="PS52015"/>
    </source>
</evidence>
<dbReference type="GO" id="GO:0015031">
    <property type="term" value="P:protein transport"/>
    <property type="evidence" value="ECO:0007669"/>
    <property type="project" value="UniProtKB-KW"/>
</dbReference>
<evidence type="ECO:0000256" key="9">
    <source>
        <dbReference type="ARBA" id="ARBA00023136"/>
    </source>
</evidence>
<evidence type="ECO:0000256" key="5">
    <source>
        <dbReference type="ARBA" id="ARBA00022519"/>
    </source>
</evidence>